<dbReference type="InterPro" id="IPR036964">
    <property type="entry name" value="RASGEF_cat_dom_sf"/>
</dbReference>
<proteinExistence type="predicted"/>
<evidence type="ECO:0000256" key="3">
    <source>
        <dbReference type="SAM" id="MobiDB-lite"/>
    </source>
</evidence>
<feature type="compositionally biased region" description="Low complexity" evidence="3">
    <location>
        <begin position="244"/>
        <end position="261"/>
    </location>
</feature>
<dbReference type="Pfam" id="PF00617">
    <property type="entry name" value="RasGEF"/>
    <property type="match status" value="1"/>
</dbReference>
<dbReference type="InterPro" id="IPR000651">
    <property type="entry name" value="Ras-like_Gua-exchang_fac_N"/>
</dbReference>
<dbReference type="Proteomes" id="UP000193719">
    <property type="component" value="Unassembled WGS sequence"/>
</dbReference>
<feature type="compositionally biased region" description="Polar residues" evidence="3">
    <location>
        <begin position="263"/>
        <end position="280"/>
    </location>
</feature>
<feature type="compositionally biased region" description="Low complexity" evidence="3">
    <location>
        <begin position="179"/>
        <end position="199"/>
    </location>
</feature>
<dbReference type="EMBL" id="MCFH01000024">
    <property type="protein sequence ID" value="ORX49372.1"/>
    <property type="molecule type" value="Genomic_DNA"/>
</dbReference>
<sequence>MVLIFCKDLGNDEIHEGDIVKNYKNSGLQTENNYSINKLIERMTSKGTQEIEFTKIFLIFYRKFLRPSELLDLLMDRFEQYDSSENKNSSTIHPVQLRVCNVLIHWISEYWSDFQNPKMRFTLQVFLDVCSCRPSFSILCSKLENLIYRQPAIINDNEITWGIPDIDESEPKSIDPLASTDTSSNTITVNNINNSTLSTGTVKPNINGDEPTKEMNSNTSFDSLNNNELLSINDALKMNKVSHNINSKRSSTTNNNTNETKSLSRISSNNTLNQNENTSVKGKESRHSYHSSHSSINSNDDINFKKSLFSSDPSVMSMADPSEFILNQDNTIIAQQLCLIEYEIFKRIRPRDLLQHIWGKRDKNSMESSFVAASIEHFNFISSWVTTQILEHKKAKHRAKVLGKFMKIAQHLRNYNNYNTLMAIIAGINCVSIQRLKQTRQILENRTCARQYKELETLMNSEKSFAAYRVALRQSELPCVPYLGVFLRDLLYIDEANKSVKMDENGNEVINMNKYLLMGDIIMMIKNFQLRPYPFQININVINAINYTPILNDEDAYVKSLKLEPRVQK</sequence>
<dbReference type="Pfam" id="PF00618">
    <property type="entry name" value="RasGEF_N"/>
    <property type="match status" value="1"/>
</dbReference>
<reference evidence="6 7" key="2">
    <citation type="submission" date="2016-08" db="EMBL/GenBank/DDBJ databases">
        <title>Pervasive Adenine N6-methylation of Active Genes in Fungi.</title>
        <authorList>
            <consortium name="DOE Joint Genome Institute"/>
            <person name="Mondo S.J."/>
            <person name="Dannebaum R.O."/>
            <person name="Kuo R.C."/>
            <person name="Labutti K."/>
            <person name="Haridas S."/>
            <person name="Kuo A."/>
            <person name="Salamov A."/>
            <person name="Ahrendt S.R."/>
            <person name="Lipzen A."/>
            <person name="Sullivan W."/>
            <person name="Andreopoulos W.B."/>
            <person name="Clum A."/>
            <person name="Lindquist E."/>
            <person name="Daum C."/>
            <person name="Ramamoorthy G.K."/>
            <person name="Gryganskyi A."/>
            <person name="Culley D."/>
            <person name="Magnuson J.K."/>
            <person name="James T.Y."/>
            <person name="O'Malley M.A."/>
            <person name="Stajich J.E."/>
            <person name="Spatafora J.W."/>
            <person name="Visel A."/>
            <person name="Grigoriev I.V."/>
        </authorList>
    </citation>
    <scope>NUCLEOTIDE SEQUENCE [LARGE SCALE GENOMIC DNA]</scope>
    <source>
        <strain evidence="7">finn</strain>
    </source>
</reference>
<dbReference type="GO" id="GO:0007265">
    <property type="term" value="P:Ras protein signal transduction"/>
    <property type="evidence" value="ECO:0007669"/>
    <property type="project" value="TreeGrafter"/>
</dbReference>
<dbReference type="AlphaFoldDB" id="A0A1Y1V9V8"/>
<dbReference type="InterPro" id="IPR008937">
    <property type="entry name" value="Ras-like_GEF"/>
</dbReference>
<dbReference type="GO" id="GO:0005886">
    <property type="term" value="C:plasma membrane"/>
    <property type="evidence" value="ECO:0007669"/>
    <property type="project" value="TreeGrafter"/>
</dbReference>
<comment type="caution">
    <text evidence="6">The sequence shown here is derived from an EMBL/GenBank/DDBJ whole genome shotgun (WGS) entry which is preliminary data.</text>
</comment>
<dbReference type="SUPFAM" id="SSF48366">
    <property type="entry name" value="Ras GEF"/>
    <property type="match status" value="1"/>
</dbReference>
<dbReference type="CDD" id="cd00155">
    <property type="entry name" value="RasGEF"/>
    <property type="match status" value="1"/>
</dbReference>
<dbReference type="PROSITE" id="PS50009">
    <property type="entry name" value="RASGEF_CAT"/>
    <property type="match status" value="1"/>
</dbReference>
<gene>
    <name evidence="6" type="ORF">BCR36DRAFT_69070</name>
</gene>
<feature type="domain" description="Ras-GEF" evidence="4">
    <location>
        <begin position="329"/>
        <end position="566"/>
    </location>
</feature>
<keyword evidence="7" id="KW-1185">Reference proteome</keyword>
<dbReference type="CDD" id="cd06224">
    <property type="entry name" value="REM"/>
    <property type="match status" value="1"/>
</dbReference>
<accession>A0A1Y1V9V8</accession>
<dbReference type="PROSITE" id="PS00720">
    <property type="entry name" value="RASGEF"/>
    <property type="match status" value="1"/>
</dbReference>
<dbReference type="PANTHER" id="PTHR23113:SF348">
    <property type="entry name" value="GUANYL-NUCLEOTIDE EXCHANGE FACTOR RASGEF, PUTATIVE (AFU_ORTHOLOGUE AFUA_1G04700)-RELATED"/>
    <property type="match status" value="1"/>
</dbReference>
<name>A0A1Y1V9V8_9FUNG</name>
<feature type="domain" description="N-terminal Ras-GEF" evidence="5">
    <location>
        <begin position="27"/>
        <end position="151"/>
    </location>
</feature>
<dbReference type="STRING" id="1754191.A0A1Y1V9V8"/>
<dbReference type="Gene3D" id="1.10.840.10">
    <property type="entry name" value="Ras guanine-nucleotide exchange factors catalytic domain"/>
    <property type="match status" value="1"/>
</dbReference>
<dbReference type="SMART" id="SM00147">
    <property type="entry name" value="RasGEF"/>
    <property type="match status" value="1"/>
</dbReference>
<feature type="region of interest" description="Disordered" evidence="3">
    <location>
        <begin position="172"/>
        <end position="222"/>
    </location>
</feature>
<dbReference type="InterPro" id="IPR001895">
    <property type="entry name" value="RASGEF_cat_dom"/>
</dbReference>
<evidence type="ECO:0000256" key="1">
    <source>
        <dbReference type="ARBA" id="ARBA00022658"/>
    </source>
</evidence>
<evidence type="ECO:0000259" key="4">
    <source>
        <dbReference type="PROSITE" id="PS50009"/>
    </source>
</evidence>
<dbReference type="GO" id="GO:0005085">
    <property type="term" value="F:guanyl-nucleotide exchange factor activity"/>
    <property type="evidence" value="ECO:0007669"/>
    <property type="project" value="UniProtKB-KW"/>
</dbReference>
<reference evidence="6 7" key="1">
    <citation type="submission" date="2016-08" db="EMBL/GenBank/DDBJ databases">
        <title>Genomes of anaerobic fungi encode conserved fungal cellulosomes for biomass hydrolysis.</title>
        <authorList>
            <consortium name="DOE Joint Genome Institute"/>
            <person name="Haitjema C.H."/>
            <person name="Gilmore S.P."/>
            <person name="Henske J.K."/>
            <person name="Solomon K.V."/>
            <person name="De Groot R."/>
            <person name="Kuo A."/>
            <person name="Mondo S.J."/>
            <person name="Salamov A.A."/>
            <person name="Labutti K."/>
            <person name="Zhao Z."/>
            <person name="Chiniquy J."/>
            <person name="Barry K."/>
            <person name="Brewer H.M."/>
            <person name="Purvine S.O."/>
            <person name="Wright A.T."/>
            <person name="Boxma B."/>
            <person name="Van Alen T."/>
            <person name="Hackstein J.H."/>
            <person name="Baker S.E."/>
            <person name="Grigoriev I.V."/>
            <person name="O'Malley M.A."/>
        </authorList>
    </citation>
    <scope>NUCLEOTIDE SEQUENCE [LARGE SCALE GENOMIC DNA]</scope>
    <source>
        <strain evidence="7">finn</strain>
    </source>
</reference>
<keyword evidence="1 2" id="KW-0344">Guanine-nucleotide releasing factor</keyword>
<evidence type="ECO:0000259" key="5">
    <source>
        <dbReference type="PROSITE" id="PS50212"/>
    </source>
</evidence>
<dbReference type="SMART" id="SM00229">
    <property type="entry name" value="RasGEFN"/>
    <property type="match status" value="1"/>
</dbReference>
<dbReference type="PROSITE" id="PS50212">
    <property type="entry name" value="RASGEF_NTER"/>
    <property type="match status" value="1"/>
</dbReference>
<dbReference type="InterPro" id="IPR019804">
    <property type="entry name" value="Ras_G-nucl-exch_fac_CS"/>
</dbReference>
<feature type="region of interest" description="Disordered" evidence="3">
    <location>
        <begin position="243"/>
        <end position="297"/>
    </location>
</feature>
<protein>
    <submittedName>
        <fullName evidence="6">Ras GEF</fullName>
    </submittedName>
</protein>
<dbReference type="InterPro" id="IPR023578">
    <property type="entry name" value="Ras_GEF_dom_sf"/>
</dbReference>
<dbReference type="OrthoDB" id="546434at2759"/>
<organism evidence="6 7">
    <name type="scientific">Piromyces finnis</name>
    <dbReference type="NCBI Taxonomy" id="1754191"/>
    <lineage>
        <taxon>Eukaryota</taxon>
        <taxon>Fungi</taxon>
        <taxon>Fungi incertae sedis</taxon>
        <taxon>Chytridiomycota</taxon>
        <taxon>Chytridiomycota incertae sedis</taxon>
        <taxon>Neocallimastigomycetes</taxon>
        <taxon>Neocallimastigales</taxon>
        <taxon>Neocallimastigaceae</taxon>
        <taxon>Piromyces</taxon>
    </lineage>
</organism>
<evidence type="ECO:0000313" key="7">
    <source>
        <dbReference type="Proteomes" id="UP000193719"/>
    </source>
</evidence>
<dbReference type="Gene3D" id="1.20.870.10">
    <property type="entry name" value="Son of sevenless (SoS) protein Chain: S domain 1"/>
    <property type="match status" value="1"/>
</dbReference>
<evidence type="ECO:0000313" key="6">
    <source>
        <dbReference type="EMBL" id="ORX49372.1"/>
    </source>
</evidence>
<dbReference type="PANTHER" id="PTHR23113">
    <property type="entry name" value="GUANINE NUCLEOTIDE EXCHANGE FACTOR"/>
    <property type="match status" value="1"/>
</dbReference>
<evidence type="ECO:0000256" key="2">
    <source>
        <dbReference type="PROSITE-ProRule" id="PRU00168"/>
    </source>
</evidence>